<evidence type="ECO:0000313" key="2">
    <source>
        <dbReference type="Proteomes" id="UP001177670"/>
    </source>
</evidence>
<organism evidence="1 2">
    <name type="scientific">Melipona bicolor</name>
    <dbReference type="NCBI Taxonomy" id="60889"/>
    <lineage>
        <taxon>Eukaryota</taxon>
        <taxon>Metazoa</taxon>
        <taxon>Ecdysozoa</taxon>
        <taxon>Arthropoda</taxon>
        <taxon>Hexapoda</taxon>
        <taxon>Insecta</taxon>
        <taxon>Pterygota</taxon>
        <taxon>Neoptera</taxon>
        <taxon>Endopterygota</taxon>
        <taxon>Hymenoptera</taxon>
        <taxon>Apocrita</taxon>
        <taxon>Aculeata</taxon>
        <taxon>Apoidea</taxon>
        <taxon>Anthophila</taxon>
        <taxon>Apidae</taxon>
        <taxon>Melipona</taxon>
    </lineage>
</organism>
<dbReference type="Proteomes" id="UP001177670">
    <property type="component" value="Unassembled WGS sequence"/>
</dbReference>
<reference evidence="1" key="1">
    <citation type="submission" date="2021-10" db="EMBL/GenBank/DDBJ databases">
        <title>Melipona bicolor Genome sequencing and assembly.</title>
        <authorList>
            <person name="Araujo N.S."/>
            <person name="Arias M.C."/>
        </authorList>
    </citation>
    <scope>NUCLEOTIDE SEQUENCE</scope>
    <source>
        <strain evidence="1">USP_2M_L1-L4_2017</strain>
        <tissue evidence="1">Whole body</tissue>
    </source>
</reference>
<dbReference type="AlphaFoldDB" id="A0AA40KQS1"/>
<accession>A0AA40KQS1</accession>
<name>A0AA40KQS1_9HYME</name>
<dbReference type="EMBL" id="JAHYIQ010000008">
    <property type="protein sequence ID" value="KAK1129346.1"/>
    <property type="molecule type" value="Genomic_DNA"/>
</dbReference>
<proteinExistence type="predicted"/>
<keyword evidence="2" id="KW-1185">Reference proteome</keyword>
<comment type="caution">
    <text evidence="1">The sequence shown here is derived from an EMBL/GenBank/DDBJ whole genome shotgun (WGS) entry which is preliminary data.</text>
</comment>
<gene>
    <name evidence="1" type="ORF">K0M31_019078</name>
</gene>
<sequence length="68" mass="7837">MNEDFLTLEHRFPFPLKQCLAAAIQKLDGGQRENFVGMPALINKDLIPPVSRKLTLRVICTRLNYPRK</sequence>
<protein>
    <submittedName>
        <fullName evidence="1">Uncharacterized protein</fullName>
    </submittedName>
</protein>
<feature type="non-terminal residue" evidence="1">
    <location>
        <position position="68"/>
    </location>
</feature>
<evidence type="ECO:0000313" key="1">
    <source>
        <dbReference type="EMBL" id="KAK1129346.1"/>
    </source>
</evidence>